<keyword evidence="4" id="KW-1185">Reference proteome</keyword>
<feature type="domain" description="C2H2-type" evidence="2">
    <location>
        <begin position="557"/>
        <end position="585"/>
    </location>
</feature>
<keyword evidence="1" id="KW-0479">Metal-binding</keyword>
<dbReference type="InterPro" id="IPR013087">
    <property type="entry name" value="Znf_C2H2_type"/>
</dbReference>
<evidence type="ECO:0000313" key="4">
    <source>
        <dbReference type="Proteomes" id="UP000601435"/>
    </source>
</evidence>
<evidence type="ECO:0000259" key="2">
    <source>
        <dbReference type="PROSITE" id="PS50157"/>
    </source>
</evidence>
<dbReference type="PROSITE" id="PS00028">
    <property type="entry name" value="ZINC_FINGER_C2H2_1"/>
    <property type="match status" value="1"/>
</dbReference>
<accession>A0A813AKM3</accession>
<dbReference type="OrthoDB" id="412793at2759"/>
<protein>
    <recommendedName>
        <fullName evidence="2">C2H2-type domain-containing protein</fullName>
    </recommendedName>
</protein>
<evidence type="ECO:0000256" key="1">
    <source>
        <dbReference type="PROSITE-ProRule" id="PRU00042"/>
    </source>
</evidence>
<name>A0A813AKM3_9DINO</name>
<comment type="caution">
    <text evidence="3">The sequence shown here is derived from an EMBL/GenBank/DDBJ whole genome shotgun (WGS) entry which is preliminary data.</text>
</comment>
<dbReference type="EMBL" id="CAJNJA010060262">
    <property type="protein sequence ID" value="CAE7870248.1"/>
    <property type="molecule type" value="Genomic_DNA"/>
</dbReference>
<evidence type="ECO:0000313" key="3">
    <source>
        <dbReference type="EMBL" id="CAE7870248.1"/>
    </source>
</evidence>
<sequence>MVPPRYDYVALFKTYARGKPWVFDLGKAAGGDGITGELLRADVVRAARQLLPVIMKSALRAREPVTFRGGGLVLLAKRASSMLTCDNYRSILISSVPAKVYHRCLREQLQPTFQAHRAAFQGGVLPGQGIELISLAAKTFFRMCNASQRRAAIIFFDLRAAFYQVLRQLLVDTNECEVALLRLFHRLALPPAAIQELRDHLCKATELERAEASSHTRALIADLFKGSWFRLSGSSLLTVTSRGTRPGDPTADILFAFTLTAFVRRTAQVLKEAGLCADIPFCTQRHPAIDHQGAVTLDCPSWADDFLGPQTAPDDSLLLQRVRSSVACLSGHATGLGMTVKYGVEKTAVLLPATIHQSSPLLDRNEEGQAGVLFTDPTSTAAQFLPAVAAYRHLGGIITANGDPVPDLHLRTAADSQEHSYTVLLAAAAPPPPLALAQARASLLTKLFLRGPAELLALLFDHWVTHPRSSWLSQLQQDFQCVSLYVPSVKHCVSTSDVVPGILASLSEDRLWWPKQVKQACKIFQADLERWNQLRKLSKPLKPTAKAAVVTPEDCPFVCRLCSASFPLRKHLHAHMAKSHQIYSPARHFAIGPRCEACMRHYGRISQVQQHLKQSSECLLRCLFLFRPLEVDEIHQLEQPDKQNRKAVASGKWQQFRCSGPPQRVPVEFGPRLPTAAERRVPPDPTEQARLSTLGKHYIPSADCQAWITGHVDAKSQEAPRQSACTFWQKRPVSPSRI</sequence>
<dbReference type="AlphaFoldDB" id="A0A813AKM3"/>
<reference evidence="3" key="1">
    <citation type="submission" date="2021-02" db="EMBL/GenBank/DDBJ databases">
        <authorList>
            <person name="Dougan E. K."/>
            <person name="Rhodes N."/>
            <person name="Thang M."/>
            <person name="Chan C."/>
        </authorList>
    </citation>
    <scope>NUCLEOTIDE SEQUENCE</scope>
</reference>
<gene>
    <name evidence="3" type="ORF">SNEC2469_LOCUS28091</name>
</gene>
<organism evidence="3 4">
    <name type="scientific">Symbiodinium necroappetens</name>
    <dbReference type="NCBI Taxonomy" id="1628268"/>
    <lineage>
        <taxon>Eukaryota</taxon>
        <taxon>Sar</taxon>
        <taxon>Alveolata</taxon>
        <taxon>Dinophyceae</taxon>
        <taxon>Suessiales</taxon>
        <taxon>Symbiodiniaceae</taxon>
        <taxon>Symbiodinium</taxon>
    </lineage>
</organism>
<dbReference type="GO" id="GO:0008270">
    <property type="term" value="F:zinc ion binding"/>
    <property type="evidence" value="ECO:0007669"/>
    <property type="project" value="UniProtKB-KW"/>
</dbReference>
<dbReference type="Proteomes" id="UP000601435">
    <property type="component" value="Unassembled WGS sequence"/>
</dbReference>
<dbReference type="PANTHER" id="PTHR19446">
    <property type="entry name" value="REVERSE TRANSCRIPTASES"/>
    <property type="match status" value="1"/>
</dbReference>
<dbReference type="PROSITE" id="PS50157">
    <property type="entry name" value="ZINC_FINGER_C2H2_2"/>
    <property type="match status" value="1"/>
</dbReference>
<keyword evidence="1" id="KW-0863">Zinc-finger</keyword>
<proteinExistence type="predicted"/>
<keyword evidence="1" id="KW-0862">Zinc</keyword>